<dbReference type="InterPro" id="IPR011701">
    <property type="entry name" value="MFS"/>
</dbReference>
<feature type="transmembrane region" description="Helical" evidence="8">
    <location>
        <begin position="376"/>
        <end position="398"/>
    </location>
</feature>
<feature type="transmembrane region" description="Helical" evidence="8">
    <location>
        <begin position="68"/>
        <end position="87"/>
    </location>
</feature>
<feature type="domain" description="Major facilitator superfamily (MFS) profile" evidence="9">
    <location>
        <begin position="30"/>
        <end position="513"/>
    </location>
</feature>
<keyword evidence="3" id="KW-0813">Transport</keyword>
<organism evidence="10">
    <name type="scientific">Pedococcus sp. KACC 23699</name>
    <dbReference type="NCBI Taxonomy" id="3149228"/>
    <lineage>
        <taxon>Bacteria</taxon>
        <taxon>Bacillati</taxon>
        <taxon>Actinomycetota</taxon>
        <taxon>Actinomycetes</taxon>
        <taxon>Micrococcales</taxon>
        <taxon>Intrasporangiaceae</taxon>
        <taxon>Pedococcus</taxon>
    </lineage>
</organism>
<evidence type="ECO:0000313" key="10">
    <source>
        <dbReference type="EMBL" id="XBO45553.1"/>
    </source>
</evidence>
<evidence type="ECO:0000256" key="6">
    <source>
        <dbReference type="ARBA" id="ARBA00022989"/>
    </source>
</evidence>
<evidence type="ECO:0000256" key="3">
    <source>
        <dbReference type="ARBA" id="ARBA00022448"/>
    </source>
</evidence>
<gene>
    <name evidence="10" type="ORF">ABEG17_09550</name>
</gene>
<dbReference type="InterPro" id="IPR036259">
    <property type="entry name" value="MFS_trans_sf"/>
</dbReference>
<keyword evidence="7 8" id="KW-0472">Membrane</keyword>
<evidence type="ECO:0000256" key="5">
    <source>
        <dbReference type="ARBA" id="ARBA00022692"/>
    </source>
</evidence>
<dbReference type="EMBL" id="CP157483">
    <property type="protein sequence ID" value="XBO45553.1"/>
    <property type="molecule type" value="Genomic_DNA"/>
</dbReference>
<feature type="transmembrane region" description="Helical" evidence="8">
    <location>
        <begin position="216"/>
        <end position="237"/>
    </location>
</feature>
<keyword evidence="6 8" id="KW-1133">Transmembrane helix</keyword>
<dbReference type="Pfam" id="PF07690">
    <property type="entry name" value="MFS_1"/>
    <property type="match status" value="1"/>
</dbReference>
<dbReference type="Gene3D" id="1.20.1720.10">
    <property type="entry name" value="Multidrug resistance protein D"/>
    <property type="match status" value="1"/>
</dbReference>
<reference evidence="10" key="1">
    <citation type="submission" date="2024-05" db="EMBL/GenBank/DDBJ databases">
        <authorList>
            <person name="Kim S."/>
            <person name="Heo J."/>
            <person name="Choi H."/>
            <person name="Choi Y."/>
            <person name="Kwon S.-W."/>
            <person name="Kim Y."/>
        </authorList>
    </citation>
    <scope>NUCLEOTIDE SEQUENCE</scope>
    <source>
        <strain evidence="10">KACC 23699</strain>
    </source>
</reference>
<dbReference type="PRINTS" id="PR01036">
    <property type="entry name" value="TCRTETB"/>
</dbReference>
<feature type="transmembrane region" description="Helical" evidence="8">
    <location>
        <begin position="490"/>
        <end position="508"/>
    </location>
</feature>
<feature type="transmembrane region" description="Helical" evidence="8">
    <location>
        <begin position="154"/>
        <end position="177"/>
    </location>
</feature>
<evidence type="ECO:0000256" key="8">
    <source>
        <dbReference type="SAM" id="Phobius"/>
    </source>
</evidence>
<evidence type="ECO:0000259" key="9">
    <source>
        <dbReference type="PROSITE" id="PS50850"/>
    </source>
</evidence>
<accession>A0AAU7JYM3</accession>
<name>A0AAU7JYM3_9MICO</name>
<dbReference type="GO" id="GO:0022857">
    <property type="term" value="F:transmembrane transporter activity"/>
    <property type="evidence" value="ECO:0007669"/>
    <property type="project" value="InterPro"/>
</dbReference>
<feature type="transmembrane region" description="Helical" evidence="8">
    <location>
        <begin position="287"/>
        <end position="309"/>
    </location>
</feature>
<evidence type="ECO:0000256" key="4">
    <source>
        <dbReference type="ARBA" id="ARBA00022475"/>
    </source>
</evidence>
<dbReference type="FunFam" id="1.20.1720.10:FF:000004">
    <property type="entry name" value="EmrB/QacA family drug resistance transporter"/>
    <property type="match status" value="1"/>
</dbReference>
<feature type="transmembrane region" description="Helical" evidence="8">
    <location>
        <begin position="249"/>
        <end position="266"/>
    </location>
</feature>
<dbReference type="RefSeq" id="WP_406833055.1">
    <property type="nucleotide sequence ID" value="NZ_CP157483.1"/>
</dbReference>
<feature type="transmembrane region" description="Helical" evidence="8">
    <location>
        <begin position="32"/>
        <end position="56"/>
    </location>
</feature>
<comment type="similarity">
    <text evidence="2">Belongs to the major facilitator superfamily. TCR/Tet family.</text>
</comment>
<dbReference type="PANTHER" id="PTHR23501">
    <property type="entry name" value="MAJOR FACILITATOR SUPERFAMILY"/>
    <property type="match status" value="1"/>
</dbReference>
<keyword evidence="5 8" id="KW-0812">Transmembrane</keyword>
<dbReference type="SUPFAM" id="SSF103473">
    <property type="entry name" value="MFS general substrate transporter"/>
    <property type="match status" value="1"/>
</dbReference>
<feature type="transmembrane region" description="Helical" evidence="8">
    <location>
        <begin position="183"/>
        <end position="204"/>
    </location>
</feature>
<sequence>MSATTVSAPPEPTTAHPVAEEMSHKQILEAMTGLLAGLFTALLSSTIVSTALPTIIGDLHGTQHQYTWVITASLLATTVSTPIWGKFSDLFSKKLLVQLSLVIFVIGSIGAGLSQSVGFLIACRVVQGLGMGGLTALTQSIMGAIIAPRQRGRYSGYMGAVMAVSTVSGPLLGGVIVDSSLGWRWTFFVCIPLAIIALFILQATLHVPTIKRNPKIDYLGAVLIAITASLPLLWITFAGNDFPWWSLQTAYFLVGTAIALALTLVVESRAKEPMVPLKVLKNRTAGLVVVASAAVGIAMFGGTTFLTQYFQISRGYSPTKAGLLTIPLMAALLVSSTGAGQIISRTGKWKKFLVGGGVFLVAGLAWLGTIDHTTPMWHIGLAMALMGFGLGAMMQNLVLAVQNTVDVRDVGAASATIAFFRTLGGAVGVSALGAVLATQVTTSITEGLTKLGPKAAAAGGSSSGTLDLKDMPAPVAQIVRAAYGDATGHIFLIAAIAAVVAFLAVLFIKEVPLRTTVSIGEDAAAAATTGTGAPAFTEVLEAADEDVAEDVAVARPGTTLVDRHGEAISEESRTRARVEARAERALAHQSPADSNELTALAALDVLTSAQDEIRGRVDAGDEAIAAARQLLKGLGRDVDAAFSQFHTGLESVIRQLEEPAAGRHSQQRAADVLHDLEFTLLRSTQATADRVVEAAHAEAESIVARARHEAERTAELAQRARQS</sequence>
<evidence type="ECO:0000256" key="7">
    <source>
        <dbReference type="ARBA" id="ARBA00023136"/>
    </source>
</evidence>
<dbReference type="PROSITE" id="PS50850">
    <property type="entry name" value="MFS"/>
    <property type="match status" value="1"/>
</dbReference>
<feature type="transmembrane region" description="Helical" evidence="8">
    <location>
        <begin position="410"/>
        <end position="437"/>
    </location>
</feature>
<feature type="transmembrane region" description="Helical" evidence="8">
    <location>
        <begin position="352"/>
        <end position="370"/>
    </location>
</feature>
<protein>
    <submittedName>
        <fullName evidence="10">MFS transporter</fullName>
    </submittedName>
</protein>
<dbReference type="PANTHER" id="PTHR23501:SF197">
    <property type="entry name" value="COMD"/>
    <property type="match status" value="1"/>
</dbReference>
<dbReference type="GO" id="GO:0005886">
    <property type="term" value="C:plasma membrane"/>
    <property type="evidence" value="ECO:0007669"/>
    <property type="project" value="UniProtKB-SubCell"/>
</dbReference>
<dbReference type="Gene3D" id="1.20.1250.20">
    <property type="entry name" value="MFS general substrate transporter like domains"/>
    <property type="match status" value="1"/>
</dbReference>
<evidence type="ECO:0000256" key="1">
    <source>
        <dbReference type="ARBA" id="ARBA00004651"/>
    </source>
</evidence>
<dbReference type="CDD" id="cd17502">
    <property type="entry name" value="MFS_Azr1_MDR_like"/>
    <property type="match status" value="1"/>
</dbReference>
<proteinExistence type="inferred from homology"/>
<evidence type="ECO:0000256" key="2">
    <source>
        <dbReference type="ARBA" id="ARBA00007520"/>
    </source>
</evidence>
<keyword evidence="4" id="KW-1003">Cell membrane</keyword>
<dbReference type="InterPro" id="IPR020846">
    <property type="entry name" value="MFS_dom"/>
</dbReference>
<feature type="transmembrane region" description="Helical" evidence="8">
    <location>
        <begin position="128"/>
        <end position="147"/>
    </location>
</feature>
<feature type="transmembrane region" description="Helical" evidence="8">
    <location>
        <begin position="321"/>
        <end position="340"/>
    </location>
</feature>
<feature type="transmembrane region" description="Helical" evidence="8">
    <location>
        <begin position="99"/>
        <end position="122"/>
    </location>
</feature>
<dbReference type="AlphaFoldDB" id="A0AAU7JYM3"/>
<comment type="subcellular location">
    <subcellularLocation>
        <location evidence="1">Cell membrane</location>
        <topology evidence="1">Multi-pass membrane protein</topology>
    </subcellularLocation>
</comment>